<proteinExistence type="predicted"/>
<evidence type="ECO:0000313" key="1">
    <source>
        <dbReference type="EMBL" id="PJF16873.1"/>
    </source>
</evidence>
<gene>
    <name evidence="1" type="ORF">PSACC_03321</name>
</gene>
<dbReference type="AlphaFoldDB" id="A0A2H9TGG8"/>
<accession>A0A2H9TGG8</accession>
<comment type="caution">
    <text evidence="1">The sequence shown here is derived from an EMBL/GenBank/DDBJ whole genome shotgun (WGS) entry which is preliminary data.</text>
</comment>
<sequence>MSLFSRYVRRLSTKPWVGRRWTKVDTNLFIRNLRQLSTESRLWASPRWTRVGFALGAACLPIAAFGTYERLSPFPEPLNVSFPLSSRYFIRRALWTDSLADKAYYLDKALQHVLSSGLGAASPQSTALVIYLSMLYMADPTPNVHNLMASHAALIHKPHIGEGVREEQARLEMAFKVAERLCDLFKECDPARAKEYAEHSLNGVVQFVLYNGRRKEELSLASDEILERYPRDFDAWKYTKDFSSDITPHKGKTLHPMVAHIIRGYISHADYVSVLDNLQSAQNAEMIPPIALLRELIVECYMKCYDDITSSALLLYLQRGISGGGWDDILVDLVKFNFLEEGENNFWDIFRSLIEQECPDRDGAIMLLRSILQRLLVIGQLRQLVRDGMDDRRLRRRFISTQLMGHFQLSVESSDIPALEIICMVFVSLSADRDYYDSMLEEFYEHTLHLDQTTLFILLQGLSSVVRIELALLILGHRYRLGGGRKLPILRRIDQLMTSLSSIKVEDRAGVTRDYDLGIFRLLRMVVVWTINFCRFTCSEGSFSLMSNENMLGLIAQTKKLANAQEWPHDVRATLNSILMCIV</sequence>
<keyword evidence="2" id="KW-1185">Reference proteome</keyword>
<organism evidence="1 2">
    <name type="scientific">Paramicrosporidium saccamoebae</name>
    <dbReference type="NCBI Taxonomy" id="1246581"/>
    <lineage>
        <taxon>Eukaryota</taxon>
        <taxon>Fungi</taxon>
        <taxon>Fungi incertae sedis</taxon>
        <taxon>Cryptomycota</taxon>
        <taxon>Cryptomycota incertae sedis</taxon>
        <taxon>Paramicrosporidium</taxon>
    </lineage>
</organism>
<name>A0A2H9TGG8_9FUNG</name>
<dbReference type="Proteomes" id="UP000240830">
    <property type="component" value="Unassembled WGS sequence"/>
</dbReference>
<evidence type="ECO:0000313" key="2">
    <source>
        <dbReference type="Proteomes" id="UP000240830"/>
    </source>
</evidence>
<protein>
    <submittedName>
        <fullName evidence="1">Uncharacterized protein</fullName>
    </submittedName>
</protein>
<dbReference type="EMBL" id="MTSL01000205">
    <property type="protein sequence ID" value="PJF16873.1"/>
    <property type="molecule type" value="Genomic_DNA"/>
</dbReference>
<reference evidence="1 2" key="1">
    <citation type="submission" date="2016-10" db="EMBL/GenBank/DDBJ databases">
        <title>The genome of Paramicrosporidium saccamoebae is the missing link in understanding Cryptomycota and Microsporidia evolution.</title>
        <authorList>
            <person name="Quandt C.A."/>
            <person name="Beaudet D."/>
            <person name="Corsaro D."/>
            <person name="Michel R."/>
            <person name="Corradi N."/>
            <person name="James T."/>
        </authorList>
    </citation>
    <scope>NUCLEOTIDE SEQUENCE [LARGE SCALE GENOMIC DNA]</scope>
    <source>
        <strain evidence="1 2">KSL3</strain>
    </source>
</reference>